<feature type="domain" description="CsbD-like" evidence="2">
    <location>
        <begin position="11"/>
        <end position="55"/>
    </location>
</feature>
<reference evidence="3 4" key="1">
    <citation type="journal article" date="2014" name="PLoS Genet.">
        <title>Hidden diversity in honey bee gut symbionts detected by single-cell genomics.</title>
        <authorList>
            <person name="Engel P."/>
            <person name="Stepanauskas R."/>
            <person name="Moran N."/>
        </authorList>
    </citation>
    <scope>NUCLEOTIDE SEQUENCE [LARGE SCALE GENOMIC DNA]</scope>
    <source>
        <strain evidence="3 4">SCGC AB-598-J21</strain>
    </source>
</reference>
<dbReference type="SUPFAM" id="SSF69047">
    <property type="entry name" value="Hypothetical protein YjbJ"/>
    <property type="match status" value="1"/>
</dbReference>
<comment type="similarity">
    <text evidence="1">Belongs to the UPF0337 (CsbD) family.</text>
</comment>
<evidence type="ECO:0000313" key="3">
    <source>
        <dbReference type="EMBL" id="KEP99900.1"/>
    </source>
</evidence>
<dbReference type="Gene3D" id="1.10.1470.10">
    <property type="entry name" value="YjbJ"/>
    <property type="match status" value="1"/>
</dbReference>
<name>A0A074V3Z5_9NEIS</name>
<evidence type="ECO:0000256" key="1">
    <source>
        <dbReference type="ARBA" id="ARBA00009129"/>
    </source>
</evidence>
<proteinExistence type="inferred from homology"/>
<evidence type="ECO:0000259" key="2">
    <source>
        <dbReference type="Pfam" id="PF05532"/>
    </source>
</evidence>
<dbReference type="InterPro" id="IPR036629">
    <property type="entry name" value="YjbJ_sf"/>
</dbReference>
<gene>
    <name evidence="3" type="ORF">SASC598J21_023370</name>
</gene>
<accession>A0A074V3Z5</accession>
<dbReference type="InterPro" id="IPR008462">
    <property type="entry name" value="CsbD"/>
</dbReference>
<comment type="caution">
    <text evidence="3">The sequence shown here is derived from an EMBL/GenBank/DDBJ whole genome shotgun (WGS) entry which is preliminary data.</text>
</comment>
<dbReference type="EMBL" id="AVQL01000456">
    <property type="protein sequence ID" value="KEP99900.1"/>
    <property type="molecule type" value="Genomic_DNA"/>
</dbReference>
<sequence>MEMVMSDNGFVDKAKGEVKQNVGKVVGDTKTQSEGMVDKAVGGVKEAVHDVANAIDGAVDSIKKKFQD</sequence>
<organism evidence="3 4">
    <name type="scientific">Snodgrassella alvi SCGC AB-598-J21</name>
    <dbReference type="NCBI Taxonomy" id="1385367"/>
    <lineage>
        <taxon>Bacteria</taxon>
        <taxon>Pseudomonadati</taxon>
        <taxon>Pseudomonadota</taxon>
        <taxon>Betaproteobacteria</taxon>
        <taxon>Neisseriales</taxon>
        <taxon>Neisseriaceae</taxon>
        <taxon>Snodgrassella</taxon>
    </lineage>
</organism>
<evidence type="ECO:0000313" key="4">
    <source>
        <dbReference type="Proteomes" id="UP000027644"/>
    </source>
</evidence>
<dbReference type="AlphaFoldDB" id="A0A074V3Z5"/>
<protein>
    <recommendedName>
        <fullName evidence="2">CsbD-like domain-containing protein</fullName>
    </recommendedName>
</protein>
<dbReference type="Pfam" id="PF05532">
    <property type="entry name" value="CsbD"/>
    <property type="match status" value="1"/>
</dbReference>
<dbReference type="Proteomes" id="UP000027644">
    <property type="component" value="Unassembled WGS sequence"/>
</dbReference>